<dbReference type="GO" id="GO:0016020">
    <property type="term" value="C:membrane"/>
    <property type="evidence" value="ECO:0007669"/>
    <property type="project" value="UniProtKB-SubCell"/>
</dbReference>
<keyword evidence="18" id="KW-0418">Kinase</keyword>
<dbReference type="PROSITE" id="PS50011">
    <property type="entry name" value="PROTEIN_KINASE_DOM"/>
    <property type="match status" value="1"/>
</dbReference>
<dbReference type="InterPro" id="IPR013210">
    <property type="entry name" value="LRR_N_plant-typ"/>
</dbReference>
<keyword evidence="8" id="KW-0677">Repeat</keyword>
<evidence type="ECO:0000313" key="18">
    <source>
        <dbReference type="RefSeq" id="XP_004501553.1"/>
    </source>
</evidence>
<evidence type="ECO:0000256" key="13">
    <source>
        <dbReference type="ARBA" id="ARBA00038043"/>
    </source>
</evidence>
<dbReference type="Gene3D" id="3.80.10.10">
    <property type="entry name" value="Ribonuclease Inhibitor"/>
    <property type="match status" value="2"/>
</dbReference>
<dbReference type="eggNOG" id="ENOG502QR4S">
    <property type="taxonomic scope" value="Eukaryota"/>
</dbReference>
<accession>A0A1S2YAS1</accession>
<keyword evidence="3" id="KW-0134">Cell wall</keyword>
<dbReference type="Proteomes" id="UP000087171">
    <property type="component" value="Chromosome Ca5"/>
</dbReference>
<dbReference type="Pfam" id="PF13855">
    <property type="entry name" value="LRR_8"/>
    <property type="match status" value="1"/>
</dbReference>
<evidence type="ECO:0000313" key="17">
    <source>
        <dbReference type="Proteomes" id="UP000087171"/>
    </source>
</evidence>
<dbReference type="InterPro" id="IPR046959">
    <property type="entry name" value="PRK1-6/SRF4-like"/>
</dbReference>
<dbReference type="Gene3D" id="1.10.510.10">
    <property type="entry name" value="Transferase(Phosphotransferase) domain 1"/>
    <property type="match status" value="1"/>
</dbReference>
<reference evidence="17" key="1">
    <citation type="journal article" date="2013" name="Nat. Biotechnol.">
        <title>Draft genome sequence of chickpea (Cicer arietinum) provides a resource for trait improvement.</title>
        <authorList>
            <person name="Varshney R.K."/>
            <person name="Song C."/>
            <person name="Saxena R.K."/>
            <person name="Azam S."/>
            <person name="Yu S."/>
            <person name="Sharpe A.G."/>
            <person name="Cannon S."/>
            <person name="Baek J."/>
            <person name="Rosen B.D."/>
            <person name="Tar'an B."/>
            <person name="Millan T."/>
            <person name="Zhang X."/>
            <person name="Ramsay L.D."/>
            <person name="Iwata A."/>
            <person name="Wang Y."/>
            <person name="Nelson W."/>
            <person name="Farmer A.D."/>
            <person name="Gaur P.M."/>
            <person name="Soderlund C."/>
            <person name="Penmetsa R.V."/>
            <person name="Xu C."/>
            <person name="Bharti A.K."/>
            <person name="He W."/>
            <person name="Winter P."/>
            <person name="Zhao S."/>
            <person name="Hane J.K."/>
            <person name="Carrasquilla-Garcia N."/>
            <person name="Condie J.A."/>
            <person name="Upadhyaya H.D."/>
            <person name="Luo M.C."/>
            <person name="Thudi M."/>
            <person name="Gowda C.L."/>
            <person name="Singh N.P."/>
            <person name="Lichtenzveig J."/>
            <person name="Gali K.K."/>
            <person name="Rubio J."/>
            <person name="Nadarajan N."/>
            <person name="Dolezel J."/>
            <person name="Bansal K.C."/>
            <person name="Xu X."/>
            <person name="Edwards D."/>
            <person name="Zhang G."/>
            <person name="Kahl G."/>
            <person name="Gil J."/>
            <person name="Singh K.B."/>
            <person name="Datta S.K."/>
            <person name="Jackson S.A."/>
            <person name="Wang J."/>
            <person name="Cook D.R."/>
        </authorList>
    </citation>
    <scope>NUCLEOTIDE SEQUENCE [LARGE SCALE GENOMIC DNA]</scope>
    <source>
        <strain evidence="17">cv. CDC Frontier</strain>
    </source>
</reference>
<evidence type="ECO:0000256" key="1">
    <source>
        <dbReference type="ARBA" id="ARBA00004170"/>
    </source>
</evidence>
<organism evidence="17 18">
    <name type="scientific">Cicer arietinum</name>
    <name type="common">Chickpea</name>
    <name type="synonym">Garbanzo</name>
    <dbReference type="NCBI Taxonomy" id="3827"/>
    <lineage>
        <taxon>Eukaryota</taxon>
        <taxon>Viridiplantae</taxon>
        <taxon>Streptophyta</taxon>
        <taxon>Embryophyta</taxon>
        <taxon>Tracheophyta</taxon>
        <taxon>Spermatophyta</taxon>
        <taxon>Magnoliopsida</taxon>
        <taxon>eudicotyledons</taxon>
        <taxon>Gunneridae</taxon>
        <taxon>Pentapetalae</taxon>
        <taxon>rosids</taxon>
        <taxon>fabids</taxon>
        <taxon>Fabales</taxon>
        <taxon>Fabaceae</taxon>
        <taxon>Papilionoideae</taxon>
        <taxon>50 kb inversion clade</taxon>
        <taxon>NPAAA clade</taxon>
        <taxon>Hologalegina</taxon>
        <taxon>IRL clade</taxon>
        <taxon>Cicereae</taxon>
        <taxon>Cicer</taxon>
    </lineage>
</organism>
<dbReference type="InterPro" id="IPR000719">
    <property type="entry name" value="Prot_kinase_dom"/>
</dbReference>
<dbReference type="PANTHER" id="PTHR48007:SF37">
    <property type="entry name" value="LEUCINE-RICH REPEAT PROTEIN KINASE FAMILY PROTEIN"/>
    <property type="match status" value="1"/>
</dbReference>
<reference evidence="18" key="2">
    <citation type="submission" date="2025-08" db="UniProtKB">
        <authorList>
            <consortium name="RefSeq"/>
        </authorList>
    </citation>
    <scope>IDENTIFICATION</scope>
    <source>
        <tissue evidence="18">Etiolated seedlings</tissue>
    </source>
</reference>
<dbReference type="SUPFAM" id="SSF52058">
    <property type="entry name" value="L domain-like"/>
    <property type="match status" value="1"/>
</dbReference>
<keyword evidence="10 14" id="KW-1133">Transmembrane helix</keyword>
<evidence type="ECO:0000256" key="4">
    <source>
        <dbReference type="ARBA" id="ARBA00022525"/>
    </source>
</evidence>
<evidence type="ECO:0000256" key="9">
    <source>
        <dbReference type="ARBA" id="ARBA00022821"/>
    </source>
</evidence>
<evidence type="ECO:0000256" key="5">
    <source>
        <dbReference type="ARBA" id="ARBA00022614"/>
    </source>
</evidence>
<evidence type="ECO:0000256" key="11">
    <source>
        <dbReference type="ARBA" id="ARBA00023136"/>
    </source>
</evidence>
<evidence type="ECO:0000256" key="6">
    <source>
        <dbReference type="ARBA" id="ARBA00022692"/>
    </source>
</evidence>
<feature type="chain" id="PRO_5010182427" evidence="15">
    <location>
        <begin position="20"/>
        <end position="645"/>
    </location>
</feature>
<gene>
    <name evidence="18" type="primary">LOC101511242</name>
</gene>
<feature type="transmembrane region" description="Helical" evidence="14">
    <location>
        <begin position="270"/>
        <end position="293"/>
    </location>
</feature>
<dbReference type="PaxDb" id="3827-XP_004501553.1"/>
<comment type="subcellular location">
    <subcellularLocation>
        <location evidence="1">Membrane</location>
        <topology evidence="1">Peripheral membrane protein</topology>
    </subcellularLocation>
    <subcellularLocation>
        <location evidence="2">Secreted</location>
        <location evidence="2">Cell wall</location>
    </subcellularLocation>
</comment>
<evidence type="ECO:0000256" key="10">
    <source>
        <dbReference type="ARBA" id="ARBA00022989"/>
    </source>
</evidence>
<dbReference type="PROSITE" id="PS51450">
    <property type="entry name" value="LRR"/>
    <property type="match status" value="1"/>
</dbReference>
<evidence type="ECO:0000256" key="2">
    <source>
        <dbReference type="ARBA" id="ARBA00004191"/>
    </source>
</evidence>
<keyword evidence="18" id="KW-0675">Receptor</keyword>
<dbReference type="SUPFAM" id="SSF56112">
    <property type="entry name" value="Protein kinase-like (PK-like)"/>
    <property type="match status" value="1"/>
</dbReference>
<evidence type="ECO:0000256" key="8">
    <source>
        <dbReference type="ARBA" id="ARBA00022737"/>
    </source>
</evidence>
<dbReference type="KEGG" id="cam:101511242"/>
<dbReference type="FunFam" id="3.80.10.10:FF:000400">
    <property type="entry name" value="Nuclear pore complex protein NUP107"/>
    <property type="match status" value="1"/>
</dbReference>
<keyword evidence="9" id="KW-0611">Plant defense</keyword>
<dbReference type="GO" id="GO:0004672">
    <property type="term" value="F:protein kinase activity"/>
    <property type="evidence" value="ECO:0007669"/>
    <property type="project" value="InterPro"/>
</dbReference>
<sequence>MSFLILTLLLLSNTFSCNSSKLKTPPSPLSDPTALLAFKSKADLNNHLNFTTKTPFCNWQGVQCNNQSKVLRLVLRSIDLGGVFASHTLSRLDQLRVLSLQNNSLTGTIPNLSGLVNLKTLFLDNNHFTGSLPLSIFSLHRLRTLDFSHNNLSGTIPIAFTKLDRLYYLRLSFNAFTGAIPPFNQSSLKTFDVSGNNLSGAVPLTSTLSRFQPSSFASNPNLCGEIVRIECRPTAPFFAPSSPPTVGLGQSAQVHGLIRQPYEKKRDRKAVIIGFSTGIFFLIGSLVCFAAVIKKQRKKKGKGSSGSSVMASDAAATAEAAVVMQMEQERELEEKVKRAQVAKSGSLIFCAGESQVYTLDQLMKGSAELLGRGCLGTTYKAVLDNRLIVTVKRLDCGKMGGHVTKEVFERHMESVGGLRHPNLVPLRAFFQANQERLIIYDYQPNGSLLSLVHGSRSSRARPLHWTSCLKIAEDVAQGLSYIHQAWRLVHGNLKSSNVLLGPDFEACITDYCLSLLSNVSTFDEVGDSAPYRAPETRNPNHQPTPKSDVYAYGILLLELLTGKYASELPFMVPGDMSRWVRSIRDDNGSEDNRMDMLLQVATTCSLISPEQRPTMWQVLKMLQEIKEIVLLEDSELDLRSSNVVS</sequence>
<evidence type="ECO:0000259" key="16">
    <source>
        <dbReference type="PROSITE" id="PS50011"/>
    </source>
</evidence>
<protein>
    <submittedName>
        <fullName evidence="18">Probable inactive receptor kinase At5g67200</fullName>
    </submittedName>
</protein>
<feature type="domain" description="Protein kinase" evidence="16">
    <location>
        <begin position="364"/>
        <end position="630"/>
    </location>
</feature>
<dbReference type="GO" id="GO:0006952">
    <property type="term" value="P:defense response"/>
    <property type="evidence" value="ECO:0007669"/>
    <property type="project" value="UniProtKB-KW"/>
</dbReference>
<keyword evidence="18" id="KW-0808">Transferase</keyword>
<evidence type="ECO:0000256" key="15">
    <source>
        <dbReference type="SAM" id="SignalP"/>
    </source>
</evidence>
<dbReference type="PANTHER" id="PTHR48007">
    <property type="entry name" value="LEUCINE-RICH REPEAT RECEPTOR-LIKE PROTEIN KINASE PXC1"/>
    <property type="match status" value="1"/>
</dbReference>
<dbReference type="InterPro" id="IPR032675">
    <property type="entry name" value="LRR_dom_sf"/>
</dbReference>
<dbReference type="OrthoDB" id="4062651at2759"/>
<name>A0A1S2YAS1_CICAR</name>
<dbReference type="AlphaFoldDB" id="A0A1S2YAS1"/>
<evidence type="ECO:0000256" key="12">
    <source>
        <dbReference type="ARBA" id="ARBA00023157"/>
    </source>
</evidence>
<keyword evidence="6 14" id="KW-0812">Transmembrane</keyword>
<dbReference type="GO" id="GO:0005524">
    <property type="term" value="F:ATP binding"/>
    <property type="evidence" value="ECO:0007669"/>
    <property type="project" value="InterPro"/>
</dbReference>
<dbReference type="InterPro" id="IPR011009">
    <property type="entry name" value="Kinase-like_dom_sf"/>
</dbReference>
<proteinExistence type="inferred from homology"/>
<evidence type="ECO:0000256" key="7">
    <source>
        <dbReference type="ARBA" id="ARBA00022729"/>
    </source>
</evidence>
<keyword evidence="11 14" id="KW-0472">Membrane</keyword>
<keyword evidence="4" id="KW-0964">Secreted</keyword>
<dbReference type="RefSeq" id="XP_004501553.1">
    <property type="nucleotide sequence ID" value="XM_004501496.3"/>
</dbReference>
<dbReference type="GeneID" id="101511242"/>
<keyword evidence="12" id="KW-1015">Disulfide bond</keyword>
<dbReference type="InterPro" id="IPR001245">
    <property type="entry name" value="Ser-Thr/Tyr_kinase_cat_dom"/>
</dbReference>
<comment type="similarity">
    <text evidence="13">Belongs to the polygalacturonase-inhibiting protein family.</text>
</comment>
<feature type="signal peptide" evidence="15">
    <location>
        <begin position="1"/>
        <end position="19"/>
    </location>
</feature>
<keyword evidence="5" id="KW-0433">Leucine-rich repeat</keyword>
<evidence type="ECO:0000256" key="14">
    <source>
        <dbReference type="SAM" id="Phobius"/>
    </source>
</evidence>
<dbReference type="InterPro" id="IPR001611">
    <property type="entry name" value="Leu-rich_rpt"/>
</dbReference>
<dbReference type="Gene3D" id="3.30.200.20">
    <property type="entry name" value="Phosphorylase Kinase, domain 1"/>
    <property type="match status" value="1"/>
</dbReference>
<keyword evidence="17" id="KW-1185">Reference proteome</keyword>
<evidence type="ECO:0000256" key="3">
    <source>
        <dbReference type="ARBA" id="ARBA00022512"/>
    </source>
</evidence>
<keyword evidence="7 15" id="KW-0732">Signal</keyword>
<dbReference type="Pfam" id="PF00560">
    <property type="entry name" value="LRR_1"/>
    <property type="match status" value="1"/>
</dbReference>
<dbReference type="Pfam" id="PF08263">
    <property type="entry name" value="LRRNT_2"/>
    <property type="match status" value="1"/>
</dbReference>
<dbReference type="Pfam" id="PF07714">
    <property type="entry name" value="PK_Tyr_Ser-Thr"/>
    <property type="match status" value="1"/>
</dbReference>